<dbReference type="CDD" id="cd00180">
    <property type="entry name" value="PKc"/>
    <property type="match status" value="1"/>
</dbReference>
<dbReference type="Pfam" id="PF00069">
    <property type="entry name" value="Pkinase"/>
    <property type="match status" value="1"/>
</dbReference>
<comment type="catalytic activity">
    <reaction evidence="7">
        <text>L-threonyl-[protein] + ATP = O-phospho-L-threonyl-[protein] + ADP + H(+)</text>
        <dbReference type="Rhea" id="RHEA:46608"/>
        <dbReference type="Rhea" id="RHEA-COMP:11060"/>
        <dbReference type="Rhea" id="RHEA-COMP:11605"/>
        <dbReference type="ChEBI" id="CHEBI:15378"/>
        <dbReference type="ChEBI" id="CHEBI:30013"/>
        <dbReference type="ChEBI" id="CHEBI:30616"/>
        <dbReference type="ChEBI" id="CHEBI:61977"/>
        <dbReference type="ChEBI" id="CHEBI:456216"/>
        <dbReference type="EC" id="2.7.11.1"/>
    </reaction>
</comment>
<evidence type="ECO:0000256" key="8">
    <source>
        <dbReference type="ARBA" id="ARBA00048679"/>
    </source>
</evidence>
<keyword evidence="4" id="KW-0547">Nucleotide-binding</keyword>
<organism evidence="10 11">
    <name type="scientific">Streblomastix strix</name>
    <dbReference type="NCBI Taxonomy" id="222440"/>
    <lineage>
        <taxon>Eukaryota</taxon>
        <taxon>Metamonada</taxon>
        <taxon>Preaxostyla</taxon>
        <taxon>Oxymonadida</taxon>
        <taxon>Streblomastigidae</taxon>
        <taxon>Streblomastix</taxon>
    </lineage>
</organism>
<feature type="domain" description="Protein kinase" evidence="9">
    <location>
        <begin position="24"/>
        <end position="220"/>
    </location>
</feature>
<keyword evidence="3" id="KW-0808">Transferase</keyword>
<dbReference type="InterPro" id="IPR011009">
    <property type="entry name" value="Kinase-like_dom_sf"/>
</dbReference>
<evidence type="ECO:0000256" key="3">
    <source>
        <dbReference type="ARBA" id="ARBA00022679"/>
    </source>
</evidence>
<dbReference type="SUPFAM" id="SSF56112">
    <property type="entry name" value="Protein kinase-like (PK-like)"/>
    <property type="match status" value="1"/>
</dbReference>
<dbReference type="EC" id="2.7.11.1" evidence="1"/>
<comment type="catalytic activity">
    <reaction evidence="8">
        <text>L-seryl-[protein] + ATP = O-phospho-L-seryl-[protein] + ADP + H(+)</text>
        <dbReference type="Rhea" id="RHEA:17989"/>
        <dbReference type="Rhea" id="RHEA-COMP:9863"/>
        <dbReference type="Rhea" id="RHEA-COMP:11604"/>
        <dbReference type="ChEBI" id="CHEBI:15378"/>
        <dbReference type="ChEBI" id="CHEBI:29999"/>
        <dbReference type="ChEBI" id="CHEBI:30616"/>
        <dbReference type="ChEBI" id="CHEBI:83421"/>
        <dbReference type="ChEBI" id="CHEBI:456216"/>
        <dbReference type="EC" id="2.7.11.1"/>
    </reaction>
</comment>
<dbReference type="GO" id="GO:0004674">
    <property type="term" value="F:protein serine/threonine kinase activity"/>
    <property type="evidence" value="ECO:0007669"/>
    <property type="project" value="UniProtKB-KW"/>
</dbReference>
<evidence type="ECO:0000313" key="10">
    <source>
        <dbReference type="EMBL" id="KAA6389312.1"/>
    </source>
</evidence>
<dbReference type="OrthoDB" id="541276at2759"/>
<comment type="caution">
    <text evidence="10">The sequence shown here is derived from an EMBL/GenBank/DDBJ whole genome shotgun (WGS) entry which is preliminary data.</text>
</comment>
<evidence type="ECO:0000259" key="9">
    <source>
        <dbReference type="PROSITE" id="PS50011"/>
    </source>
</evidence>
<evidence type="ECO:0000256" key="2">
    <source>
        <dbReference type="ARBA" id="ARBA00022527"/>
    </source>
</evidence>
<evidence type="ECO:0000256" key="5">
    <source>
        <dbReference type="ARBA" id="ARBA00022777"/>
    </source>
</evidence>
<protein>
    <recommendedName>
        <fullName evidence="1">non-specific serine/threonine protein kinase</fullName>
        <ecNumber evidence="1">2.7.11.1</ecNumber>
    </recommendedName>
</protein>
<dbReference type="AlphaFoldDB" id="A0A5J4W3S1"/>
<dbReference type="InterPro" id="IPR051131">
    <property type="entry name" value="NEK_Ser/Thr_kinase_NIMA"/>
</dbReference>
<proteinExistence type="predicted"/>
<dbReference type="EMBL" id="SNRW01003635">
    <property type="protein sequence ID" value="KAA6389312.1"/>
    <property type="molecule type" value="Genomic_DNA"/>
</dbReference>
<keyword evidence="5" id="KW-0418">Kinase</keyword>
<evidence type="ECO:0000256" key="4">
    <source>
        <dbReference type="ARBA" id="ARBA00022741"/>
    </source>
</evidence>
<sequence>MENSQQLLPLLLNQHGMRFNFNDFDDKYLLNNGAQGVISRVRLKSNQQFYIWKRVAYNTNEQQKSADREVDNLIRVQHKYIVKFEGSFVHNQWCYIVMEYCEGGNLRQFIDQLRYKPIKERKNQGINILYQMACALMHFHSLGIVHRDLKPENIFLDKNGNIKTGDFGLSKNLENQSNVSRAGTDTYQPAEAHLLGRMTEKSDIWALGVITTEIITGNSQ</sequence>
<dbReference type="InterPro" id="IPR008271">
    <property type="entry name" value="Ser/Thr_kinase_AS"/>
</dbReference>
<dbReference type="Proteomes" id="UP000324800">
    <property type="component" value="Unassembled WGS sequence"/>
</dbReference>
<accession>A0A5J4W3S1</accession>
<dbReference type="Gene3D" id="1.10.510.10">
    <property type="entry name" value="Transferase(Phosphotransferase) domain 1"/>
    <property type="match status" value="1"/>
</dbReference>
<evidence type="ECO:0000256" key="1">
    <source>
        <dbReference type="ARBA" id="ARBA00012513"/>
    </source>
</evidence>
<dbReference type="SMART" id="SM00220">
    <property type="entry name" value="S_TKc"/>
    <property type="match status" value="1"/>
</dbReference>
<dbReference type="PRINTS" id="PR00109">
    <property type="entry name" value="TYRKINASE"/>
</dbReference>
<dbReference type="InterPro" id="IPR000719">
    <property type="entry name" value="Prot_kinase_dom"/>
</dbReference>
<dbReference type="PANTHER" id="PTHR44899">
    <property type="entry name" value="CAMK FAMILY PROTEIN KINASE"/>
    <property type="match status" value="1"/>
</dbReference>
<dbReference type="PROSITE" id="PS50011">
    <property type="entry name" value="PROTEIN_KINASE_DOM"/>
    <property type="match status" value="1"/>
</dbReference>
<evidence type="ECO:0000313" key="11">
    <source>
        <dbReference type="Proteomes" id="UP000324800"/>
    </source>
</evidence>
<gene>
    <name evidence="10" type="ORF">EZS28_015163</name>
</gene>
<dbReference type="InterPro" id="IPR001245">
    <property type="entry name" value="Ser-Thr/Tyr_kinase_cat_dom"/>
</dbReference>
<dbReference type="PANTHER" id="PTHR44899:SF10">
    <property type="entry name" value="NIMA-RELATED KINASE 2"/>
    <property type="match status" value="1"/>
</dbReference>
<dbReference type="PROSITE" id="PS00108">
    <property type="entry name" value="PROTEIN_KINASE_ST"/>
    <property type="match status" value="1"/>
</dbReference>
<evidence type="ECO:0000256" key="6">
    <source>
        <dbReference type="ARBA" id="ARBA00022840"/>
    </source>
</evidence>
<evidence type="ECO:0000256" key="7">
    <source>
        <dbReference type="ARBA" id="ARBA00047899"/>
    </source>
</evidence>
<dbReference type="GO" id="GO:0005524">
    <property type="term" value="F:ATP binding"/>
    <property type="evidence" value="ECO:0007669"/>
    <property type="project" value="UniProtKB-KW"/>
</dbReference>
<reference evidence="10 11" key="1">
    <citation type="submission" date="2019-03" db="EMBL/GenBank/DDBJ databases">
        <title>Single cell metagenomics reveals metabolic interactions within the superorganism composed of flagellate Streblomastix strix and complex community of Bacteroidetes bacteria on its surface.</title>
        <authorList>
            <person name="Treitli S.C."/>
            <person name="Kolisko M."/>
            <person name="Husnik F."/>
            <person name="Keeling P."/>
            <person name="Hampl V."/>
        </authorList>
    </citation>
    <scope>NUCLEOTIDE SEQUENCE [LARGE SCALE GENOMIC DNA]</scope>
    <source>
        <strain evidence="10">ST1C</strain>
    </source>
</reference>
<keyword evidence="2" id="KW-0723">Serine/threonine-protein kinase</keyword>
<keyword evidence="6" id="KW-0067">ATP-binding</keyword>
<name>A0A5J4W3S1_9EUKA</name>